<feature type="domain" description="Mycothiol-dependent maleylpyruvate isomerase metal-binding" evidence="2">
    <location>
        <begin position="10"/>
        <end position="135"/>
    </location>
</feature>
<sequence>MTRLDPDRYLHHLRRDSARFRDVLAGCDPAARVPACPDWDADDLLWHLAEVQWFWSDVVRHRPAGPDDELEARRPARASGHEALLAQFDACSAGLVDALAAADPAEAAWHWGPEQTVLASYRRQAHEVLIHRLDAEQTAGVEPEPLDAELATDGVAEAIDLMYGGDAPAWGRIEGGEHVVRVDLTDVGVALWARPCTFLGTDPESGKTHDGPHVLLVEDPGVEADAVVSGTAADVDAWLWKRRGREGIEATGDQAALEGFMAAVTPPID</sequence>
<dbReference type="EMBL" id="BAABKG010000004">
    <property type="protein sequence ID" value="GAA5153516.1"/>
    <property type="molecule type" value="Genomic_DNA"/>
</dbReference>
<evidence type="ECO:0000259" key="2">
    <source>
        <dbReference type="Pfam" id="PF11716"/>
    </source>
</evidence>
<dbReference type="Gene3D" id="1.20.120.450">
    <property type="entry name" value="dinb family like domain"/>
    <property type="match status" value="1"/>
</dbReference>
<dbReference type="PANTHER" id="PTHR40758">
    <property type="entry name" value="CONSERVED PROTEIN"/>
    <property type="match status" value="1"/>
</dbReference>
<dbReference type="RefSeq" id="WP_345461737.1">
    <property type="nucleotide sequence ID" value="NZ_BAABKG010000004.1"/>
</dbReference>
<evidence type="ECO:0000259" key="1">
    <source>
        <dbReference type="Pfam" id="PF07398"/>
    </source>
</evidence>
<organism evidence="3 4">
    <name type="scientific">Nocardioides marinquilinus</name>
    <dbReference type="NCBI Taxonomy" id="1210400"/>
    <lineage>
        <taxon>Bacteria</taxon>
        <taxon>Bacillati</taxon>
        <taxon>Actinomycetota</taxon>
        <taxon>Actinomycetes</taxon>
        <taxon>Propionibacteriales</taxon>
        <taxon>Nocardioidaceae</taxon>
        <taxon>Nocardioides</taxon>
    </lineage>
</organism>
<dbReference type="NCBIfam" id="TIGR03083">
    <property type="entry name" value="maleylpyruvate isomerase family mycothiol-dependent enzyme"/>
    <property type="match status" value="1"/>
</dbReference>
<protein>
    <submittedName>
        <fullName evidence="3">Maleylpyruvate isomerase family mycothiol-dependent enzyme</fullName>
    </submittedName>
</protein>
<dbReference type="Pfam" id="PF07398">
    <property type="entry name" value="MDMPI_C"/>
    <property type="match status" value="1"/>
</dbReference>
<proteinExistence type="predicted"/>
<reference evidence="4" key="1">
    <citation type="journal article" date="2019" name="Int. J. Syst. Evol. Microbiol.">
        <title>The Global Catalogue of Microorganisms (GCM) 10K type strain sequencing project: providing services to taxonomists for standard genome sequencing and annotation.</title>
        <authorList>
            <consortium name="The Broad Institute Genomics Platform"/>
            <consortium name="The Broad Institute Genome Sequencing Center for Infectious Disease"/>
            <person name="Wu L."/>
            <person name="Ma J."/>
        </authorList>
    </citation>
    <scope>NUCLEOTIDE SEQUENCE [LARGE SCALE GENOMIC DNA]</scope>
    <source>
        <strain evidence="4">JCM 18459</strain>
    </source>
</reference>
<dbReference type="PANTHER" id="PTHR40758:SF1">
    <property type="entry name" value="CONSERVED PROTEIN"/>
    <property type="match status" value="1"/>
</dbReference>
<accession>A0ABP9PXC2</accession>
<dbReference type="Proteomes" id="UP001500221">
    <property type="component" value="Unassembled WGS sequence"/>
</dbReference>
<dbReference type="Pfam" id="PF11716">
    <property type="entry name" value="MDMPI_N"/>
    <property type="match status" value="1"/>
</dbReference>
<dbReference type="InterPro" id="IPR017517">
    <property type="entry name" value="Maleyloyr_isom"/>
</dbReference>
<dbReference type="InterPro" id="IPR010872">
    <property type="entry name" value="MDMPI_C-term_domain"/>
</dbReference>
<feature type="domain" description="MDMPI C-terminal" evidence="1">
    <location>
        <begin position="149"/>
        <end position="258"/>
    </location>
</feature>
<dbReference type="InterPro" id="IPR024344">
    <property type="entry name" value="MDMPI_metal-binding"/>
</dbReference>
<dbReference type="GO" id="GO:0016853">
    <property type="term" value="F:isomerase activity"/>
    <property type="evidence" value="ECO:0007669"/>
    <property type="project" value="UniProtKB-KW"/>
</dbReference>
<evidence type="ECO:0000313" key="3">
    <source>
        <dbReference type="EMBL" id="GAA5153516.1"/>
    </source>
</evidence>
<keyword evidence="3" id="KW-0413">Isomerase</keyword>
<dbReference type="InterPro" id="IPR034660">
    <property type="entry name" value="DinB/YfiT-like"/>
</dbReference>
<dbReference type="SUPFAM" id="SSF109854">
    <property type="entry name" value="DinB/YfiT-like putative metalloenzymes"/>
    <property type="match status" value="1"/>
</dbReference>
<evidence type="ECO:0000313" key="4">
    <source>
        <dbReference type="Proteomes" id="UP001500221"/>
    </source>
</evidence>
<name>A0ABP9PXC2_9ACTN</name>
<comment type="caution">
    <text evidence="3">The sequence shown here is derived from an EMBL/GenBank/DDBJ whole genome shotgun (WGS) entry which is preliminary data.</text>
</comment>
<keyword evidence="4" id="KW-1185">Reference proteome</keyword>
<gene>
    <name evidence="3" type="ORF">GCM10023340_35700</name>
</gene>